<dbReference type="Proteomes" id="UP000075683">
    <property type="component" value="Unassembled WGS sequence"/>
</dbReference>
<evidence type="ECO:0000256" key="1">
    <source>
        <dbReference type="SAM" id="MobiDB-lite"/>
    </source>
</evidence>
<name>A0A150M968_9BACI</name>
<protein>
    <submittedName>
        <fullName evidence="2">Uncharacterized protein</fullName>
    </submittedName>
</protein>
<evidence type="ECO:0000313" key="2">
    <source>
        <dbReference type="EMBL" id="KYD21133.1"/>
    </source>
</evidence>
<proteinExistence type="predicted"/>
<organism evidence="2 3">
    <name type="scientific">Caldibacillus debilis</name>
    <dbReference type="NCBI Taxonomy" id="301148"/>
    <lineage>
        <taxon>Bacteria</taxon>
        <taxon>Bacillati</taxon>
        <taxon>Bacillota</taxon>
        <taxon>Bacilli</taxon>
        <taxon>Bacillales</taxon>
        <taxon>Bacillaceae</taxon>
        <taxon>Caldibacillus</taxon>
    </lineage>
</organism>
<dbReference type="STRING" id="301148.B4135_1681"/>
<reference evidence="2 3" key="1">
    <citation type="submission" date="2016-01" db="EMBL/GenBank/DDBJ databases">
        <title>Draft Genome Sequences of Seven Thermophilic Sporeformers Isolated from Foods.</title>
        <authorList>
            <person name="Berendsen E.M."/>
            <person name="Wells-Bennik M.H."/>
            <person name="Krawcyk A.O."/>
            <person name="De Jong A."/>
            <person name="Holsappel S."/>
            <person name="Eijlander R.T."/>
            <person name="Kuipers O.P."/>
        </authorList>
    </citation>
    <scope>NUCLEOTIDE SEQUENCE [LARGE SCALE GENOMIC DNA]</scope>
    <source>
        <strain evidence="2 3">B4135</strain>
    </source>
</reference>
<dbReference type="EMBL" id="LQYT01000022">
    <property type="protein sequence ID" value="KYD21133.1"/>
    <property type="molecule type" value="Genomic_DNA"/>
</dbReference>
<sequence>MPAPRKRSRQAGSKDSAAVSVRKVLPPMPGKEADGGRRLP</sequence>
<gene>
    <name evidence="2" type="ORF">B4135_1681</name>
</gene>
<comment type="caution">
    <text evidence="2">The sequence shown here is derived from an EMBL/GenBank/DDBJ whole genome shotgun (WGS) entry which is preliminary data.</text>
</comment>
<feature type="compositionally biased region" description="Basic and acidic residues" evidence="1">
    <location>
        <begin position="31"/>
        <end position="40"/>
    </location>
</feature>
<dbReference type="AlphaFoldDB" id="A0A150M968"/>
<feature type="region of interest" description="Disordered" evidence="1">
    <location>
        <begin position="1"/>
        <end position="40"/>
    </location>
</feature>
<evidence type="ECO:0000313" key="3">
    <source>
        <dbReference type="Proteomes" id="UP000075683"/>
    </source>
</evidence>
<accession>A0A150M968</accession>